<keyword evidence="2" id="KW-1185">Reference proteome</keyword>
<accession>A0A371DQR8</accession>
<dbReference type="OrthoDB" id="2743628at2759"/>
<evidence type="ECO:0000313" key="1">
    <source>
        <dbReference type="EMBL" id="RDX54861.1"/>
    </source>
</evidence>
<protein>
    <submittedName>
        <fullName evidence="1">Uncharacterized protein</fullName>
    </submittedName>
</protein>
<dbReference type="Proteomes" id="UP000256964">
    <property type="component" value="Unassembled WGS sequence"/>
</dbReference>
<organism evidence="1 2">
    <name type="scientific">Lentinus brumalis</name>
    <dbReference type="NCBI Taxonomy" id="2498619"/>
    <lineage>
        <taxon>Eukaryota</taxon>
        <taxon>Fungi</taxon>
        <taxon>Dikarya</taxon>
        <taxon>Basidiomycota</taxon>
        <taxon>Agaricomycotina</taxon>
        <taxon>Agaricomycetes</taxon>
        <taxon>Polyporales</taxon>
        <taxon>Polyporaceae</taxon>
        <taxon>Lentinus</taxon>
    </lineage>
</organism>
<gene>
    <name evidence="1" type="ORF">OH76DRAFT_1397173</name>
</gene>
<dbReference type="EMBL" id="KZ857383">
    <property type="protein sequence ID" value="RDX54861.1"/>
    <property type="molecule type" value="Genomic_DNA"/>
</dbReference>
<proteinExistence type="predicted"/>
<name>A0A371DQR8_9APHY</name>
<reference evidence="1 2" key="1">
    <citation type="journal article" date="2018" name="Biotechnol. Biofuels">
        <title>Integrative visual omics of the white-rot fungus Polyporus brumalis exposes the biotechnological potential of its oxidative enzymes for delignifying raw plant biomass.</title>
        <authorList>
            <person name="Miyauchi S."/>
            <person name="Rancon A."/>
            <person name="Drula E."/>
            <person name="Hage H."/>
            <person name="Chaduli D."/>
            <person name="Favel A."/>
            <person name="Grisel S."/>
            <person name="Henrissat B."/>
            <person name="Herpoel-Gimbert I."/>
            <person name="Ruiz-Duenas F.J."/>
            <person name="Chevret D."/>
            <person name="Hainaut M."/>
            <person name="Lin J."/>
            <person name="Wang M."/>
            <person name="Pangilinan J."/>
            <person name="Lipzen A."/>
            <person name="Lesage-Meessen L."/>
            <person name="Navarro D."/>
            <person name="Riley R."/>
            <person name="Grigoriev I.V."/>
            <person name="Zhou S."/>
            <person name="Raouche S."/>
            <person name="Rosso M.N."/>
        </authorList>
    </citation>
    <scope>NUCLEOTIDE SEQUENCE [LARGE SCALE GENOMIC DNA]</scope>
    <source>
        <strain evidence="1 2">BRFM 1820</strain>
    </source>
</reference>
<dbReference type="AlphaFoldDB" id="A0A371DQR8"/>
<sequence length="258" mass="29742">MPAKQQQQQPSSHTYPPIQPGLRVFRRLAGKPVPHALDRELEDIQKKLLKVRHPRPIAFWEYPIRQWRKDYHLVRGREYQTEGLELLREHGRHMNPENRTLLVVQYHQINQRLNAILENDPISKEDCRNWKRMARGFSVLAELSSRYAKGREVEFELPPLDLDDGPLASGQVTPWAEDEAPEADRMPGACSPVDNVREYIETVNPSVNVRALDLAISLGDLVDLEDRELYLPLASHASSFFPLMSRDDLSILTADTRL</sequence>
<evidence type="ECO:0000313" key="2">
    <source>
        <dbReference type="Proteomes" id="UP000256964"/>
    </source>
</evidence>